<name>A0A392RKV9_9FABA</name>
<keyword evidence="2" id="KW-1185">Reference proteome</keyword>
<proteinExistence type="predicted"/>
<evidence type="ECO:0000313" key="2">
    <source>
        <dbReference type="Proteomes" id="UP000265520"/>
    </source>
</evidence>
<protein>
    <recommendedName>
        <fullName evidence="3">Reverse transcriptase zinc-binding domain-containing protein</fullName>
    </recommendedName>
</protein>
<dbReference type="EMBL" id="LXQA010238677">
    <property type="protein sequence ID" value="MCI36919.1"/>
    <property type="molecule type" value="Genomic_DNA"/>
</dbReference>
<evidence type="ECO:0000313" key="1">
    <source>
        <dbReference type="EMBL" id="MCI36919.1"/>
    </source>
</evidence>
<accession>A0A392RKV9</accession>
<dbReference type="AlphaFoldDB" id="A0A392RKV9"/>
<feature type="non-terminal residue" evidence="1">
    <location>
        <position position="84"/>
    </location>
</feature>
<reference evidence="1 2" key="1">
    <citation type="journal article" date="2018" name="Front. Plant Sci.">
        <title>Red Clover (Trifolium pratense) and Zigzag Clover (T. medium) - A Picture of Genomic Similarities and Differences.</title>
        <authorList>
            <person name="Dluhosova J."/>
            <person name="Istvanek J."/>
            <person name="Nedelnik J."/>
            <person name="Repkova J."/>
        </authorList>
    </citation>
    <scope>NUCLEOTIDE SEQUENCE [LARGE SCALE GENOMIC DNA]</scope>
    <source>
        <strain evidence="2">cv. 10/8</strain>
        <tissue evidence="1">Leaf</tissue>
    </source>
</reference>
<dbReference type="Proteomes" id="UP000265520">
    <property type="component" value="Unassembled WGS sequence"/>
</dbReference>
<comment type="caution">
    <text evidence="1">The sequence shown here is derived from an EMBL/GenBank/DDBJ whole genome shotgun (WGS) entry which is preliminary data.</text>
</comment>
<sequence>MIYWTYSINLCHRSDKKSGYGGRIVTKVLRSKIVMLCCSRNSVCLMDPTDEFVFTNFWKCGAPSKVCVFSWQMLLDRIQTTDNL</sequence>
<organism evidence="1 2">
    <name type="scientific">Trifolium medium</name>
    <dbReference type="NCBI Taxonomy" id="97028"/>
    <lineage>
        <taxon>Eukaryota</taxon>
        <taxon>Viridiplantae</taxon>
        <taxon>Streptophyta</taxon>
        <taxon>Embryophyta</taxon>
        <taxon>Tracheophyta</taxon>
        <taxon>Spermatophyta</taxon>
        <taxon>Magnoliopsida</taxon>
        <taxon>eudicotyledons</taxon>
        <taxon>Gunneridae</taxon>
        <taxon>Pentapetalae</taxon>
        <taxon>rosids</taxon>
        <taxon>fabids</taxon>
        <taxon>Fabales</taxon>
        <taxon>Fabaceae</taxon>
        <taxon>Papilionoideae</taxon>
        <taxon>50 kb inversion clade</taxon>
        <taxon>NPAAA clade</taxon>
        <taxon>Hologalegina</taxon>
        <taxon>IRL clade</taxon>
        <taxon>Trifolieae</taxon>
        <taxon>Trifolium</taxon>
    </lineage>
</organism>
<evidence type="ECO:0008006" key="3">
    <source>
        <dbReference type="Google" id="ProtNLM"/>
    </source>
</evidence>